<keyword evidence="2" id="KW-1185">Reference proteome</keyword>
<dbReference type="RefSeq" id="WP_165602695.1">
    <property type="nucleotide sequence ID" value="NZ_FLYE01000048.1"/>
</dbReference>
<accession>A0A1C3RLL0</accession>
<dbReference type="Proteomes" id="UP000231658">
    <property type="component" value="Unassembled WGS sequence"/>
</dbReference>
<dbReference type="AlphaFoldDB" id="A0A1C3RLL0"/>
<name>A0A1C3RLL0_9PROT</name>
<dbReference type="EMBL" id="FLYE01000048">
    <property type="protein sequence ID" value="SCA58164.1"/>
    <property type="molecule type" value="Genomic_DNA"/>
</dbReference>
<gene>
    <name evidence="1" type="ORF">MTBPR1_90011</name>
</gene>
<organism evidence="1 2">
    <name type="scientific">Candidatus Terasakiella magnetica</name>
    <dbReference type="NCBI Taxonomy" id="1867952"/>
    <lineage>
        <taxon>Bacteria</taxon>
        <taxon>Pseudomonadati</taxon>
        <taxon>Pseudomonadota</taxon>
        <taxon>Alphaproteobacteria</taxon>
        <taxon>Rhodospirillales</taxon>
        <taxon>Terasakiellaceae</taxon>
        <taxon>Terasakiella</taxon>
    </lineage>
</organism>
<evidence type="ECO:0000313" key="2">
    <source>
        <dbReference type="Proteomes" id="UP000231658"/>
    </source>
</evidence>
<proteinExistence type="predicted"/>
<reference evidence="1 2" key="1">
    <citation type="submission" date="2016-07" db="EMBL/GenBank/DDBJ databases">
        <authorList>
            <person name="Lefevre C.T."/>
        </authorList>
    </citation>
    <scope>NUCLEOTIDE SEQUENCE [LARGE SCALE GENOMIC DNA]</scope>
    <source>
        <strain evidence="1">PR1</strain>
    </source>
</reference>
<protein>
    <submittedName>
        <fullName evidence="1">Uncharacterized protein</fullName>
    </submittedName>
</protein>
<dbReference type="STRING" id="1867952.MTBPR1_90011"/>
<evidence type="ECO:0000313" key="1">
    <source>
        <dbReference type="EMBL" id="SCA58164.1"/>
    </source>
</evidence>
<sequence>MKKLVLHTGLFEDGDIIIKAANAPVIDLREPLDDAQWDEVIDQIMETDLVVTA</sequence>